<comment type="caution">
    <text evidence="1">The sequence shown here is derived from an EMBL/GenBank/DDBJ whole genome shotgun (WGS) entry which is preliminary data.</text>
</comment>
<dbReference type="EMBL" id="JASCXX010000018">
    <property type="protein sequence ID" value="MDI6450273.1"/>
    <property type="molecule type" value="Genomic_DNA"/>
</dbReference>
<reference evidence="1" key="1">
    <citation type="submission" date="2023-05" db="EMBL/GenBank/DDBJ databases">
        <title>Anaerotaeda fermentans gen. nov., sp. nov., a novel anaerobic planctomycete of the new family within the order Sedimentisphaerales isolated from Taman Peninsula, Russia.</title>
        <authorList>
            <person name="Khomyakova M.A."/>
            <person name="Merkel A.Y."/>
            <person name="Slobodkin A.I."/>
        </authorList>
    </citation>
    <scope>NUCLEOTIDE SEQUENCE</scope>
    <source>
        <strain evidence="1">M17dextr</strain>
    </source>
</reference>
<proteinExistence type="predicted"/>
<accession>A0AAW6U2Y5</accession>
<organism evidence="1 2">
    <name type="scientific">Anaerobaca lacustris</name>
    <dbReference type="NCBI Taxonomy" id="3044600"/>
    <lineage>
        <taxon>Bacteria</taxon>
        <taxon>Pseudomonadati</taxon>
        <taxon>Planctomycetota</taxon>
        <taxon>Phycisphaerae</taxon>
        <taxon>Sedimentisphaerales</taxon>
        <taxon>Anaerobacaceae</taxon>
        <taxon>Anaerobaca</taxon>
    </lineage>
</organism>
<sequence length="124" mass="13554">MNGIEGAGSTDFRRQLSIKGARPIAEDDSEARPGFEGAMTLSRKFLSAALDDAGFVDPRSSSIERLTFLLRHGWSRPEVVEPDLDLCTAAVLADYLGERVTGEVNRVLRVLARVDPERVAALLK</sequence>
<dbReference type="Proteomes" id="UP001431776">
    <property type="component" value="Unassembled WGS sequence"/>
</dbReference>
<protein>
    <submittedName>
        <fullName evidence="1">Uncharacterized protein</fullName>
    </submittedName>
</protein>
<name>A0AAW6U2Y5_9BACT</name>
<evidence type="ECO:0000313" key="1">
    <source>
        <dbReference type="EMBL" id="MDI6450273.1"/>
    </source>
</evidence>
<dbReference type="RefSeq" id="WP_349245683.1">
    <property type="nucleotide sequence ID" value="NZ_JASCXX010000018.1"/>
</dbReference>
<dbReference type="AlphaFoldDB" id="A0AAW6U2Y5"/>
<evidence type="ECO:0000313" key="2">
    <source>
        <dbReference type="Proteomes" id="UP001431776"/>
    </source>
</evidence>
<keyword evidence="2" id="KW-1185">Reference proteome</keyword>
<gene>
    <name evidence="1" type="ORF">QJ522_14530</name>
</gene>